<dbReference type="OrthoDB" id="4356994at2759"/>
<dbReference type="InterPro" id="IPR052895">
    <property type="entry name" value="HetReg/Transcr_Mod"/>
</dbReference>
<dbReference type="Proteomes" id="UP000028524">
    <property type="component" value="Unassembled WGS sequence"/>
</dbReference>
<sequence length="413" mass="47703">MAYLGKQVEITLDGFRLTAPDATELDWYDMDVDLPYDEKTWDTIIDLVSRPWFSRGWTTQEIVLANRLAMLQCGCATFSWALFRWALGCILDKANIPKGRDVLSLARTSIFNGIDRPLSQIPTTNSYRQCFDPHDKIYGMLGMAPPAFFKATTPNYQQPLIKRWEIFGCDAIDREINAPSWIPDLSKLVHMPQTHPAPSSAQSVIRTIQSWIDKGVEENMKDAWAVMLARGCLRERYPDEEGWPTLSEWRRYLDINVFDNKKKRKISRSHHLGDLLYRRCEGRVFMRTEDGSIGLGRKGARKGDCRTCKLYLVQCHNHGEFKFSTIRCKFRRVYKFFNAETEELTNNDPRLARLSEWTRVPVEKLERDLTGDDPQVYEFYKNLEIGSIVSSDLHLSVEELEARGAALETLVLV</sequence>
<dbReference type="InParanoid" id="A0A084QSA5"/>
<organism evidence="1 2">
    <name type="scientific">Stachybotrys chlorohalonatus (strain IBT 40285)</name>
    <dbReference type="NCBI Taxonomy" id="1283841"/>
    <lineage>
        <taxon>Eukaryota</taxon>
        <taxon>Fungi</taxon>
        <taxon>Dikarya</taxon>
        <taxon>Ascomycota</taxon>
        <taxon>Pezizomycotina</taxon>
        <taxon>Sordariomycetes</taxon>
        <taxon>Hypocreomycetidae</taxon>
        <taxon>Hypocreales</taxon>
        <taxon>Stachybotryaceae</taxon>
        <taxon>Stachybotrys</taxon>
    </lineage>
</organism>
<protein>
    <recommendedName>
        <fullName evidence="3">Heterokaryon incompatibility domain-containing protein</fullName>
    </recommendedName>
</protein>
<keyword evidence="2" id="KW-1185">Reference proteome</keyword>
<dbReference type="HOGENOM" id="CLU_665938_0_0_1"/>
<reference evidence="1 2" key="1">
    <citation type="journal article" date="2014" name="BMC Genomics">
        <title>Comparative genome sequencing reveals chemotype-specific gene clusters in the toxigenic black mold Stachybotrys.</title>
        <authorList>
            <person name="Semeiks J."/>
            <person name="Borek D."/>
            <person name="Otwinowski Z."/>
            <person name="Grishin N.V."/>
        </authorList>
    </citation>
    <scope>NUCLEOTIDE SEQUENCE [LARGE SCALE GENOMIC DNA]</scope>
    <source>
        <strain evidence="1 2">IBT 40285</strain>
    </source>
</reference>
<dbReference type="PANTHER" id="PTHR24148">
    <property type="entry name" value="ANKYRIN REPEAT DOMAIN-CONTAINING PROTEIN 39 HOMOLOG-RELATED"/>
    <property type="match status" value="1"/>
</dbReference>
<evidence type="ECO:0008006" key="3">
    <source>
        <dbReference type="Google" id="ProtNLM"/>
    </source>
</evidence>
<gene>
    <name evidence="1" type="ORF">S40285_07378</name>
</gene>
<evidence type="ECO:0000313" key="1">
    <source>
        <dbReference type="EMBL" id="KFA66840.1"/>
    </source>
</evidence>
<proteinExistence type="predicted"/>
<name>A0A084QSA5_STAC4</name>
<accession>A0A084QSA5</accession>
<dbReference type="EMBL" id="KL660339">
    <property type="protein sequence ID" value="KFA66840.1"/>
    <property type="molecule type" value="Genomic_DNA"/>
</dbReference>
<dbReference type="STRING" id="1283841.A0A084QSA5"/>
<dbReference type="AlphaFoldDB" id="A0A084QSA5"/>
<dbReference type="PANTHER" id="PTHR24148:SF64">
    <property type="entry name" value="HETEROKARYON INCOMPATIBILITY DOMAIN-CONTAINING PROTEIN"/>
    <property type="match status" value="1"/>
</dbReference>
<evidence type="ECO:0000313" key="2">
    <source>
        <dbReference type="Proteomes" id="UP000028524"/>
    </source>
</evidence>